<dbReference type="PANTHER" id="PTHR21166:SF2">
    <property type="entry name" value="CELL DIVISION CONTROL PROTEIN 24 OB DOMAIN-CONTAINING PROTEIN-RELATED"/>
    <property type="match status" value="1"/>
</dbReference>
<dbReference type="SUPFAM" id="SSF50249">
    <property type="entry name" value="Nucleic acid-binding proteins"/>
    <property type="match status" value="1"/>
</dbReference>
<dbReference type="PANTHER" id="PTHR21166">
    <property type="entry name" value="CELL DIVISION CONTROL PROTEIN 24 OB DOMAIN-CONTAINING PROTEIN-RELATED"/>
    <property type="match status" value="1"/>
</dbReference>
<dbReference type="GO" id="GO:0003697">
    <property type="term" value="F:single-stranded DNA binding"/>
    <property type="evidence" value="ECO:0007669"/>
    <property type="project" value="TreeGrafter"/>
</dbReference>
<evidence type="ECO:0000313" key="1">
    <source>
        <dbReference type="EMBL" id="KAK4191558.1"/>
    </source>
</evidence>
<organism evidence="1 2">
    <name type="scientific">Podospora australis</name>
    <dbReference type="NCBI Taxonomy" id="1536484"/>
    <lineage>
        <taxon>Eukaryota</taxon>
        <taxon>Fungi</taxon>
        <taxon>Dikarya</taxon>
        <taxon>Ascomycota</taxon>
        <taxon>Pezizomycotina</taxon>
        <taxon>Sordariomycetes</taxon>
        <taxon>Sordariomycetidae</taxon>
        <taxon>Sordariales</taxon>
        <taxon>Podosporaceae</taxon>
        <taxon>Podospora</taxon>
    </lineage>
</organism>
<dbReference type="Proteomes" id="UP001302126">
    <property type="component" value="Unassembled WGS sequence"/>
</dbReference>
<accession>A0AAN7ALH4</accession>
<dbReference type="InterPro" id="IPR052469">
    <property type="entry name" value="MEIOB"/>
</dbReference>
<evidence type="ECO:0000313" key="2">
    <source>
        <dbReference type="Proteomes" id="UP001302126"/>
    </source>
</evidence>
<comment type="caution">
    <text evidence="1">The sequence shown here is derived from an EMBL/GenBank/DDBJ whole genome shotgun (WGS) entry which is preliminary data.</text>
</comment>
<sequence>MLLLYEAWASLLKMATSAPDNNSIQSFYPKEIAPPTRIIPGAHPENEAFTSAELAAAQNPLTQSWRPKGVYHPTTISSLQPGPGKVRFMARIVNFIPSTDGPSRTMLPQGFHLLIVKDDTGVVALRLLRSTGDDTKFLKLGALVTVWAAFVGTYTPQPSVRVPLVSLIIPVHPAQGSASCIKFHDAASSVRNASLCRLPLQYDLTEPSAAMSGIMNLRAYLNSGHEGIPNVRILICIYSVGTRKTIRSERMDKSLDLVEVQVFDETSSCLMKVWEHQVQSAKAWIPNQTVLLITNPKMRPPDKRSGAAELIWSRTCTIEVDPACPDAEWLRRMAVERTKREAVHIPFPEGIWDVQKAIHGPQKTLFTLADIDIWAREDPEAVFTGKLNLLISSVSIMNIVSRTMLCCVECCGVPVYCNKPNATCKNCMKPHSLALNPRIIGSLTDETGSIAGGKLIWSNQAWADLLFGANTTSTSTSAPSGKVKSELQPRVDVIEEDYFGEEDPFSEDPLNNRSDDSSWKILATLDNTALREVEEQLLYSRVTLTFGWSPAVGRLCVLGVEW</sequence>
<reference evidence="1" key="2">
    <citation type="submission" date="2023-05" db="EMBL/GenBank/DDBJ databases">
        <authorList>
            <consortium name="Lawrence Berkeley National Laboratory"/>
            <person name="Steindorff A."/>
            <person name="Hensen N."/>
            <person name="Bonometti L."/>
            <person name="Westerberg I."/>
            <person name="Brannstrom I.O."/>
            <person name="Guillou S."/>
            <person name="Cros-Aarteil S."/>
            <person name="Calhoun S."/>
            <person name="Haridas S."/>
            <person name="Kuo A."/>
            <person name="Mondo S."/>
            <person name="Pangilinan J."/>
            <person name="Riley R."/>
            <person name="Labutti K."/>
            <person name="Andreopoulos B."/>
            <person name="Lipzen A."/>
            <person name="Chen C."/>
            <person name="Yanf M."/>
            <person name="Daum C."/>
            <person name="Ng V."/>
            <person name="Clum A."/>
            <person name="Ohm R."/>
            <person name="Martin F."/>
            <person name="Silar P."/>
            <person name="Natvig D."/>
            <person name="Lalanne C."/>
            <person name="Gautier V."/>
            <person name="Ament-Velasquez S.L."/>
            <person name="Kruys A."/>
            <person name="Hutchinson M.I."/>
            <person name="Powell A.J."/>
            <person name="Barry K."/>
            <person name="Miller A.N."/>
            <person name="Grigoriev I.V."/>
            <person name="Debuchy R."/>
            <person name="Gladieux P."/>
            <person name="Thoren M.H."/>
            <person name="Johannesson H."/>
        </authorList>
    </citation>
    <scope>NUCLEOTIDE SEQUENCE</scope>
    <source>
        <strain evidence="1">PSN309</strain>
    </source>
</reference>
<gene>
    <name evidence="1" type="ORF">QBC35DRAFT_459962</name>
</gene>
<proteinExistence type="predicted"/>
<name>A0AAN7ALH4_9PEZI</name>
<reference evidence="1" key="1">
    <citation type="journal article" date="2023" name="Mol. Phylogenet. Evol.">
        <title>Genome-scale phylogeny and comparative genomics of the fungal order Sordariales.</title>
        <authorList>
            <person name="Hensen N."/>
            <person name="Bonometti L."/>
            <person name="Westerberg I."/>
            <person name="Brannstrom I.O."/>
            <person name="Guillou S."/>
            <person name="Cros-Aarteil S."/>
            <person name="Calhoun S."/>
            <person name="Haridas S."/>
            <person name="Kuo A."/>
            <person name="Mondo S."/>
            <person name="Pangilinan J."/>
            <person name="Riley R."/>
            <person name="LaButti K."/>
            <person name="Andreopoulos B."/>
            <person name="Lipzen A."/>
            <person name="Chen C."/>
            <person name="Yan M."/>
            <person name="Daum C."/>
            <person name="Ng V."/>
            <person name="Clum A."/>
            <person name="Steindorff A."/>
            <person name="Ohm R.A."/>
            <person name="Martin F."/>
            <person name="Silar P."/>
            <person name="Natvig D.O."/>
            <person name="Lalanne C."/>
            <person name="Gautier V."/>
            <person name="Ament-Velasquez S.L."/>
            <person name="Kruys A."/>
            <person name="Hutchinson M.I."/>
            <person name="Powell A.J."/>
            <person name="Barry K."/>
            <person name="Miller A.N."/>
            <person name="Grigoriev I.V."/>
            <person name="Debuchy R."/>
            <person name="Gladieux P."/>
            <person name="Hiltunen Thoren M."/>
            <person name="Johannesson H."/>
        </authorList>
    </citation>
    <scope>NUCLEOTIDE SEQUENCE</scope>
    <source>
        <strain evidence="1">PSN309</strain>
    </source>
</reference>
<dbReference type="EMBL" id="MU864358">
    <property type="protein sequence ID" value="KAK4191558.1"/>
    <property type="molecule type" value="Genomic_DNA"/>
</dbReference>
<protein>
    <submittedName>
        <fullName evidence="1">Uncharacterized protein</fullName>
    </submittedName>
</protein>
<dbReference type="GO" id="GO:0000712">
    <property type="term" value="P:resolution of meiotic recombination intermediates"/>
    <property type="evidence" value="ECO:0007669"/>
    <property type="project" value="TreeGrafter"/>
</dbReference>
<dbReference type="Gene3D" id="2.40.50.140">
    <property type="entry name" value="Nucleic acid-binding proteins"/>
    <property type="match status" value="1"/>
</dbReference>
<dbReference type="InterPro" id="IPR012340">
    <property type="entry name" value="NA-bd_OB-fold"/>
</dbReference>
<dbReference type="AlphaFoldDB" id="A0AAN7ALH4"/>
<keyword evidence="2" id="KW-1185">Reference proteome</keyword>
<dbReference type="GO" id="GO:0008310">
    <property type="term" value="F:single-stranded DNA 3'-5' DNA exonuclease activity"/>
    <property type="evidence" value="ECO:0007669"/>
    <property type="project" value="TreeGrafter"/>
</dbReference>